<accession>A0A840CYZ0</accession>
<reference evidence="2" key="1">
    <citation type="submission" date="2020-08" db="EMBL/GenBank/DDBJ databases">
        <title>Genomic Encyclopedia of Type Strains, Phase IV (KMG-IV): sequencing the most valuable type-strain genomes for metagenomic binning, comparative biology and taxonomic classification.</title>
        <authorList>
            <person name="Goeker M."/>
        </authorList>
    </citation>
    <scope>NUCLEOTIDE SEQUENCE [LARGE SCALE GENOMIC DNA]</scope>
    <source>
        <strain evidence="2">DSM 105720</strain>
    </source>
</reference>
<protein>
    <recommendedName>
        <fullName evidence="4">JAB domain-containing protein</fullName>
    </recommendedName>
</protein>
<comment type="caution">
    <text evidence="2">The sequence shown here is derived from an EMBL/GenBank/DDBJ whole genome shotgun (WGS) entry which is preliminary data.</text>
</comment>
<dbReference type="Proteomes" id="UP000560658">
    <property type="component" value="Unassembled WGS sequence"/>
</dbReference>
<evidence type="ECO:0000256" key="1">
    <source>
        <dbReference type="SAM" id="MobiDB-lite"/>
    </source>
</evidence>
<proteinExistence type="predicted"/>
<organism evidence="2 3">
    <name type="scientific">Bacteroides reticulotermitis</name>
    <dbReference type="NCBI Taxonomy" id="1133319"/>
    <lineage>
        <taxon>Bacteria</taxon>
        <taxon>Pseudomonadati</taxon>
        <taxon>Bacteroidota</taxon>
        <taxon>Bacteroidia</taxon>
        <taxon>Bacteroidales</taxon>
        <taxon>Bacteroidaceae</taxon>
        <taxon>Bacteroides</taxon>
    </lineage>
</organism>
<evidence type="ECO:0008006" key="4">
    <source>
        <dbReference type="Google" id="ProtNLM"/>
    </source>
</evidence>
<name>A0A840CYZ0_9BACE</name>
<feature type="region of interest" description="Disordered" evidence="1">
    <location>
        <begin position="40"/>
        <end position="65"/>
    </location>
</feature>
<dbReference type="EMBL" id="JACIER010000014">
    <property type="protein sequence ID" value="MBB4045357.1"/>
    <property type="molecule type" value="Genomic_DNA"/>
</dbReference>
<dbReference type="RefSeq" id="WP_044162602.1">
    <property type="nucleotide sequence ID" value="NZ_JACIER010000014.1"/>
</dbReference>
<dbReference type="AlphaFoldDB" id="A0A840CYZ0"/>
<evidence type="ECO:0000313" key="2">
    <source>
        <dbReference type="EMBL" id="MBB4045357.1"/>
    </source>
</evidence>
<keyword evidence="3" id="KW-1185">Reference proteome</keyword>
<gene>
    <name evidence="2" type="ORF">GGR06_003169</name>
</gene>
<sequence>MGVATDDGVSVLPSYKNDGSTATPEYYDYSWKNGDLFDPVTGKTQPTLGTVHTHPDPGTGDPTASVYDVQYFSNATPDKVLW</sequence>
<evidence type="ECO:0000313" key="3">
    <source>
        <dbReference type="Proteomes" id="UP000560658"/>
    </source>
</evidence>